<dbReference type="Proteomes" id="UP000092583">
    <property type="component" value="Unassembled WGS sequence"/>
</dbReference>
<sequence length="244" mass="28555">MSNNGIIPIEKLSNMNPYQPRYINANSPLLDPSSPLYAGPSGWYPDESVFTSSSPRWSPNSPLTTPPSPRWAPSSPPAYSTSTLLNHENEWRPSPKEYSIIRKYNESSNKPMFKYYVPQSMHTKEFITLPPLRSMINHKYQYPAERIHKLQDRNKRLRKKLVESEDSYAFLLGEVMQLRKECKDMVKGKRNDDQVIKDMRYRLVELNVILARNGSKKRLKDVYEDEDEDGPKMVDREEVDRDRE</sequence>
<feature type="compositionally biased region" description="Basic and acidic residues" evidence="1">
    <location>
        <begin position="230"/>
        <end position="244"/>
    </location>
</feature>
<feature type="compositionally biased region" description="Pro residues" evidence="1">
    <location>
        <begin position="64"/>
        <end position="76"/>
    </location>
</feature>
<reference evidence="2 3" key="1">
    <citation type="submission" date="2013-07" db="EMBL/GenBank/DDBJ databases">
        <title>The Genome Sequence of Kwoniella mangroviensis CBS10435.</title>
        <authorList>
            <consortium name="The Broad Institute Genome Sequencing Platform"/>
            <person name="Cuomo C."/>
            <person name="Litvintseva A."/>
            <person name="Chen Y."/>
            <person name="Heitman J."/>
            <person name="Sun S."/>
            <person name="Springer D."/>
            <person name="Dromer F."/>
            <person name="Young S.K."/>
            <person name="Zeng Q."/>
            <person name="Gargeya S."/>
            <person name="Fitzgerald M."/>
            <person name="Abouelleil A."/>
            <person name="Alvarado L."/>
            <person name="Berlin A.M."/>
            <person name="Chapman S.B."/>
            <person name="Dewar J."/>
            <person name="Goldberg J."/>
            <person name="Griggs A."/>
            <person name="Gujja S."/>
            <person name="Hansen M."/>
            <person name="Howarth C."/>
            <person name="Imamovic A."/>
            <person name="Larimer J."/>
            <person name="McCowan C."/>
            <person name="Murphy C."/>
            <person name="Pearson M."/>
            <person name="Priest M."/>
            <person name="Roberts A."/>
            <person name="Saif S."/>
            <person name="Shea T."/>
            <person name="Sykes S."/>
            <person name="Wortman J."/>
            <person name="Nusbaum C."/>
            <person name="Birren B."/>
        </authorList>
    </citation>
    <scope>NUCLEOTIDE SEQUENCE [LARGE SCALE GENOMIC DNA]</scope>
    <source>
        <strain evidence="2 3">CBS 10435</strain>
    </source>
</reference>
<proteinExistence type="predicted"/>
<feature type="region of interest" description="Disordered" evidence="1">
    <location>
        <begin position="220"/>
        <end position="244"/>
    </location>
</feature>
<gene>
    <name evidence="2" type="ORF">L486_07290</name>
</gene>
<name>A0A1B9IIA1_9TREE</name>
<organism evidence="2 3">
    <name type="scientific">Kwoniella mangroviensis CBS 10435</name>
    <dbReference type="NCBI Taxonomy" id="1331196"/>
    <lineage>
        <taxon>Eukaryota</taxon>
        <taxon>Fungi</taxon>
        <taxon>Dikarya</taxon>
        <taxon>Basidiomycota</taxon>
        <taxon>Agaricomycotina</taxon>
        <taxon>Tremellomycetes</taxon>
        <taxon>Tremellales</taxon>
        <taxon>Cryptococcaceae</taxon>
        <taxon>Kwoniella</taxon>
    </lineage>
</organism>
<evidence type="ECO:0000313" key="2">
    <source>
        <dbReference type="EMBL" id="OCF55177.1"/>
    </source>
</evidence>
<feature type="region of interest" description="Disordered" evidence="1">
    <location>
        <begin position="49"/>
        <end position="85"/>
    </location>
</feature>
<dbReference type="EMBL" id="KI669467">
    <property type="protein sequence ID" value="OCF55177.1"/>
    <property type="molecule type" value="Genomic_DNA"/>
</dbReference>
<protein>
    <submittedName>
        <fullName evidence="2">Uncharacterized protein</fullName>
    </submittedName>
</protein>
<reference evidence="3" key="2">
    <citation type="submission" date="2013-12" db="EMBL/GenBank/DDBJ databases">
        <title>Evolution of pathogenesis and genome organization in the Tremellales.</title>
        <authorList>
            <person name="Cuomo C."/>
            <person name="Litvintseva A."/>
            <person name="Heitman J."/>
            <person name="Chen Y."/>
            <person name="Sun S."/>
            <person name="Springer D."/>
            <person name="Dromer F."/>
            <person name="Young S."/>
            <person name="Zeng Q."/>
            <person name="Chapman S."/>
            <person name="Gujja S."/>
            <person name="Saif S."/>
            <person name="Birren B."/>
        </authorList>
    </citation>
    <scope>NUCLEOTIDE SEQUENCE [LARGE SCALE GENOMIC DNA]</scope>
    <source>
        <strain evidence="3">CBS 10435</strain>
    </source>
</reference>
<keyword evidence="3" id="KW-1185">Reference proteome</keyword>
<evidence type="ECO:0000313" key="3">
    <source>
        <dbReference type="Proteomes" id="UP000092583"/>
    </source>
</evidence>
<evidence type="ECO:0000256" key="1">
    <source>
        <dbReference type="SAM" id="MobiDB-lite"/>
    </source>
</evidence>
<accession>A0A1B9IIA1</accession>
<dbReference type="AlphaFoldDB" id="A0A1B9IIA1"/>